<gene>
    <name evidence="1" type="ORF">PDESU_03754</name>
</gene>
<organism evidence="1 2">
    <name type="scientific">Pontiella desulfatans</name>
    <dbReference type="NCBI Taxonomy" id="2750659"/>
    <lineage>
        <taxon>Bacteria</taxon>
        <taxon>Pseudomonadati</taxon>
        <taxon>Kiritimatiellota</taxon>
        <taxon>Kiritimatiellia</taxon>
        <taxon>Kiritimatiellales</taxon>
        <taxon>Pontiellaceae</taxon>
        <taxon>Pontiella</taxon>
    </lineage>
</organism>
<evidence type="ECO:0000313" key="1">
    <source>
        <dbReference type="EMBL" id="VGO15172.1"/>
    </source>
</evidence>
<protein>
    <recommendedName>
        <fullName evidence="3">SLA1 homology domain-containing protein</fullName>
    </recommendedName>
</protein>
<dbReference type="EMBL" id="CAAHFG010000002">
    <property type="protein sequence ID" value="VGO15172.1"/>
    <property type="molecule type" value="Genomic_DNA"/>
</dbReference>
<reference evidence="1 2" key="1">
    <citation type="submission" date="2019-04" db="EMBL/GenBank/DDBJ databases">
        <authorList>
            <person name="Van Vliet M D."/>
        </authorList>
    </citation>
    <scope>NUCLEOTIDE SEQUENCE [LARGE SCALE GENOMIC DNA]</scope>
    <source>
        <strain evidence="1 2">F1</strain>
    </source>
</reference>
<dbReference type="AlphaFoldDB" id="A0A6C2U533"/>
<name>A0A6C2U533_PONDE</name>
<keyword evidence="2" id="KW-1185">Reference proteome</keyword>
<proteinExistence type="predicted"/>
<sequence length="232" mass="25934">MRWVCITVVLLSVVQVFAWGRQKERTWHVKGKPVQATQYAVNGDKVHLYTVEDWPEPRVVFISDLSSADQEYIKAGENAEAGQGAQSPVCPMLDINVSVDVGKKTDEWQEVTLRTNVKPPGGTYREKVNMKILLVGKEAGASHYTVIDRKTYPFRLPTAEPLTLDFKFRLRKARGARAVPKYAGYLVEVSDDTGSLVALAGYPAAFKKDAGKLSAFSRGDRFDQRFQPVPEK</sequence>
<evidence type="ECO:0000313" key="2">
    <source>
        <dbReference type="Proteomes" id="UP000366872"/>
    </source>
</evidence>
<accession>A0A6C2U533</accession>
<evidence type="ECO:0008006" key="3">
    <source>
        <dbReference type="Google" id="ProtNLM"/>
    </source>
</evidence>
<dbReference type="Proteomes" id="UP000366872">
    <property type="component" value="Unassembled WGS sequence"/>
</dbReference>
<dbReference type="RefSeq" id="WP_136080764.1">
    <property type="nucleotide sequence ID" value="NZ_CAAHFG010000002.1"/>
</dbReference>